<dbReference type="SUPFAM" id="SSF46785">
    <property type="entry name" value="Winged helix' DNA-binding domain"/>
    <property type="match status" value="1"/>
</dbReference>
<dbReference type="PANTHER" id="PTHR33164">
    <property type="entry name" value="TRANSCRIPTIONAL REGULATOR, MARR FAMILY"/>
    <property type="match status" value="1"/>
</dbReference>
<comment type="caution">
    <text evidence="7">The sequence shown here is derived from an EMBL/GenBank/DDBJ whole genome shotgun (WGS) entry which is preliminary data.</text>
</comment>
<evidence type="ECO:0000256" key="4">
    <source>
        <dbReference type="ARBA" id="ARBA00023125"/>
    </source>
</evidence>
<reference evidence="8" key="1">
    <citation type="submission" date="2013-11" db="EMBL/GenBank/DDBJ databases">
        <title>Draft genome sequence from a member of Zhouia, isolated tidal flat.</title>
        <authorList>
            <person name="Jin H."/>
            <person name="Jeon C.O."/>
        </authorList>
    </citation>
    <scope>NUCLEOTIDE SEQUENCE [LARGE SCALE GENOMIC DNA]</scope>
    <source>
        <strain evidence="8">AD3</strain>
    </source>
</reference>
<keyword evidence="4" id="KW-0238">DNA-binding</keyword>
<gene>
    <name evidence="7" type="ORF">P278_03820</name>
</gene>
<evidence type="ECO:0000259" key="6">
    <source>
        <dbReference type="PROSITE" id="PS50995"/>
    </source>
</evidence>
<dbReference type="RefSeq" id="WP_038261358.1">
    <property type="nucleotide sequence ID" value="NZ_AYXY01000001.1"/>
</dbReference>
<dbReference type="PATRIC" id="fig|1286632.3.peg.382"/>
<dbReference type="InterPro" id="IPR036390">
    <property type="entry name" value="WH_DNA-bd_sf"/>
</dbReference>
<dbReference type="Pfam" id="PF22381">
    <property type="entry name" value="Staph_reg_Sar_Rot"/>
    <property type="match status" value="1"/>
</dbReference>
<dbReference type="InterPro" id="IPR000835">
    <property type="entry name" value="HTH_MarR-typ"/>
</dbReference>
<dbReference type="GO" id="GO:0006950">
    <property type="term" value="P:response to stress"/>
    <property type="evidence" value="ECO:0007669"/>
    <property type="project" value="TreeGrafter"/>
</dbReference>
<dbReference type="GO" id="GO:0005737">
    <property type="term" value="C:cytoplasm"/>
    <property type="evidence" value="ECO:0007669"/>
    <property type="project" value="UniProtKB-SubCell"/>
</dbReference>
<comment type="subcellular location">
    <subcellularLocation>
        <location evidence="1">Cytoplasm</location>
    </subcellularLocation>
</comment>
<keyword evidence="8" id="KW-1185">Reference proteome</keyword>
<dbReference type="SMART" id="SM00347">
    <property type="entry name" value="HTH_MARR"/>
    <property type="match status" value="1"/>
</dbReference>
<dbReference type="GO" id="GO:0003700">
    <property type="term" value="F:DNA-binding transcription factor activity"/>
    <property type="evidence" value="ECO:0007669"/>
    <property type="project" value="InterPro"/>
</dbReference>
<evidence type="ECO:0000256" key="3">
    <source>
        <dbReference type="ARBA" id="ARBA00023015"/>
    </source>
</evidence>
<evidence type="ECO:0000313" key="7">
    <source>
        <dbReference type="EMBL" id="ETN96956.1"/>
    </source>
</evidence>
<keyword evidence="2" id="KW-0963">Cytoplasm</keyword>
<dbReference type="AlphaFoldDB" id="W2UTU7"/>
<keyword evidence="3" id="KW-0805">Transcription regulation</keyword>
<dbReference type="Proteomes" id="UP000018850">
    <property type="component" value="Unassembled WGS sequence"/>
</dbReference>
<evidence type="ECO:0000256" key="2">
    <source>
        <dbReference type="ARBA" id="ARBA00022490"/>
    </source>
</evidence>
<dbReference type="PANTHER" id="PTHR33164:SF5">
    <property type="entry name" value="ORGANIC HYDROPEROXIDE RESISTANCE TRANSCRIPTIONAL REGULATOR"/>
    <property type="match status" value="1"/>
</dbReference>
<proteinExistence type="predicted"/>
<dbReference type="FunFam" id="1.10.10.10:FF:000163">
    <property type="entry name" value="MarR family transcriptional regulator"/>
    <property type="match status" value="1"/>
</dbReference>
<dbReference type="Gene3D" id="1.10.10.10">
    <property type="entry name" value="Winged helix-like DNA-binding domain superfamily/Winged helix DNA-binding domain"/>
    <property type="match status" value="1"/>
</dbReference>
<dbReference type="PROSITE" id="PS50995">
    <property type="entry name" value="HTH_MARR_2"/>
    <property type="match status" value="1"/>
</dbReference>
<sequence length="142" mass="16249">MSDKLKLTNQVCLPLYQLAKEVINLYRPILKDLDLTYPQYLVMIVLWEEGTQNVSEIGTKLHLDSGTLTPLLKRLEQKNLIQRKRNQVDERIVTISLTGHGKKLRENASCVPDQIVASLKMTTNELQQLQNVIGNILNQINK</sequence>
<dbReference type="PRINTS" id="PR00598">
    <property type="entry name" value="HTHMARR"/>
</dbReference>
<dbReference type="EMBL" id="AYXY01000001">
    <property type="protein sequence ID" value="ETN96956.1"/>
    <property type="molecule type" value="Genomic_DNA"/>
</dbReference>
<dbReference type="GO" id="GO:0003677">
    <property type="term" value="F:DNA binding"/>
    <property type="evidence" value="ECO:0007669"/>
    <property type="project" value="UniProtKB-KW"/>
</dbReference>
<dbReference type="eggNOG" id="COG1846">
    <property type="taxonomic scope" value="Bacteria"/>
</dbReference>
<keyword evidence="5" id="KW-0804">Transcription</keyword>
<dbReference type="InterPro" id="IPR036388">
    <property type="entry name" value="WH-like_DNA-bd_sf"/>
</dbReference>
<name>W2UTU7_9FLAO</name>
<evidence type="ECO:0000256" key="5">
    <source>
        <dbReference type="ARBA" id="ARBA00023163"/>
    </source>
</evidence>
<reference evidence="7 8" key="2">
    <citation type="journal article" date="2016" name="Genome Announc.">
        <title>Draft Genome Sequence of Zhouia amylolytica AD3, Isolated from Tidal Flat Sediment.</title>
        <authorList>
            <person name="Jia B."/>
            <person name="Jin H.M."/>
            <person name="Lee H.J."/>
            <person name="Jeon C.O."/>
        </authorList>
    </citation>
    <scope>NUCLEOTIDE SEQUENCE [LARGE SCALE GENOMIC DNA]</scope>
    <source>
        <strain evidence="7 8">AD3</strain>
    </source>
</reference>
<dbReference type="InterPro" id="IPR039422">
    <property type="entry name" value="MarR/SlyA-like"/>
</dbReference>
<dbReference type="STRING" id="376730.SAMN04487906_2127"/>
<protein>
    <recommendedName>
        <fullName evidence="6">HTH marR-type domain-containing protein</fullName>
    </recommendedName>
</protein>
<organism evidence="7 8">
    <name type="scientific">Zhouia amylolytica AD3</name>
    <dbReference type="NCBI Taxonomy" id="1286632"/>
    <lineage>
        <taxon>Bacteria</taxon>
        <taxon>Pseudomonadati</taxon>
        <taxon>Bacteroidota</taxon>
        <taxon>Flavobacteriia</taxon>
        <taxon>Flavobacteriales</taxon>
        <taxon>Flavobacteriaceae</taxon>
        <taxon>Zhouia</taxon>
    </lineage>
</organism>
<accession>W2UTU7</accession>
<feature type="domain" description="HTH marR-type" evidence="6">
    <location>
        <begin position="8"/>
        <end position="138"/>
    </location>
</feature>
<evidence type="ECO:0000313" key="8">
    <source>
        <dbReference type="Proteomes" id="UP000018850"/>
    </source>
</evidence>
<dbReference type="InterPro" id="IPR055166">
    <property type="entry name" value="Transc_reg_Sar_Rot_HTH"/>
</dbReference>
<evidence type="ECO:0000256" key="1">
    <source>
        <dbReference type="ARBA" id="ARBA00004496"/>
    </source>
</evidence>